<sequence>MLGPNNNQKKQDAMNVDWRLPDAGVNLQGSRVDAFSSCKKKPPTNARPPRGCGGSRIARSLAQSNFGNLLEGPSLHAVYGLMPGSHAPRFARPPTRIAVTSCSPGIHPEA</sequence>
<proteinExistence type="predicted"/>
<accession>A0AC60QEF5</accession>
<protein>
    <submittedName>
        <fullName evidence="1">Uncharacterized protein</fullName>
    </submittedName>
</protein>
<keyword evidence="2" id="KW-1185">Reference proteome</keyword>
<gene>
    <name evidence="1" type="ORF">HPB47_020802</name>
</gene>
<evidence type="ECO:0000313" key="2">
    <source>
        <dbReference type="Proteomes" id="UP000805193"/>
    </source>
</evidence>
<comment type="caution">
    <text evidence="1">The sequence shown here is derived from an EMBL/GenBank/DDBJ whole genome shotgun (WGS) entry which is preliminary data.</text>
</comment>
<reference evidence="1 2" key="1">
    <citation type="journal article" date="2020" name="Cell">
        <title>Large-Scale Comparative Analyses of Tick Genomes Elucidate Their Genetic Diversity and Vector Capacities.</title>
        <authorList>
            <consortium name="Tick Genome and Microbiome Consortium (TIGMIC)"/>
            <person name="Jia N."/>
            <person name="Wang J."/>
            <person name="Shi W."/>
            <person name="Du L."/>
            <person name="Sun Y."/>
            <person name="Zhan W."/>
            <person name="Jiang J.F."/>
            <person name="Wang Q."/>
            <person name="Zhang B."/>
            <person name="Ji P."/>
            <person name="Bell-Sakyi L."/>
            <person name="Cui X.M."/>
            <person name="Yuan T.T."/>
            <person name="Jiang B.G."/>
            <person name="Yang W.F."/>
            <person name="Lam T.T."/>
            <person name="Chang Q.C."/>
            <person name="Ding S.J."/>
            <person name="Wang X.J."/>
            <person name="Zhu J.G."/>
            <person name="Ruan X.D."/>
            <person name="Zhao L."/>
            <person name="Wei J.T."/>
            <person name="Ye R.Z."/>
            <person name="Que T.C."/>
            <person name="Du C.H."/>
            <person name="Zhou Y.H."/>
            <person name="Cheng J.X."/>
            <person name="Dai P.F."/>
            <person name="Guo W.B."/>
            <person name="Han X.H."/>
            <person name="Huang E.J."/>
            <person name="Li L.F."/>
            <person name="Wei W."/>
            <person name="Gao Y.C."/>
            <person name="Liu J.Z."/>
            <person name="Shao H.Z."/>
            <person name="Wang X."/>
            <person name="Wang C.C."/>
            <person name="Yang T.C."/>
            <person name="Huo Q.B."/>
            <person name="Li W."/>
            <person name="Chen H.Y."/>
            <person name="Chen S.E."/>
            <person name="Zhou L.G."/>
            <person name="Ni X.B."/>
            <person name="Tian J.H."/>
            <person name="Sheng Y."/>
            <person name="Liu T."/>
            <person name="Pan Y.S."/>
            <person name="Xia L.Y."/>
            <person name="Li J."/>
            <person name="Zhao F."/>
            <person name="Cao W.C."/>
        </authorList>
    </citation>
    <scope>NUCLEOTIDE SEQUENCE [LARGE SCALE GENOMIC DNA]</scope>
    <source>
        <strain evidence="1">Iper-2018</strain>
    </source>
</reference>
<organism evidence="1 2">
    <name type="scientific">Ixodes persulcatus</name>
    <name type="common">Taiga tick</name>
    <dbReference type="NCBI Taxonomy" id="34615"/>
    <lineage>
        <taxon>Eukaryota</taxon>
        <taxon>Metazoa</taxon>
        <taxon>Ecdysozoa</taxon>
        <taxon>Arthropoda</taxon>
        <taxon>Chelicerata</taxon>
        <taxon>Arachnida</taxon>
        <taxon>Acari</taxon>
        <taxon>Parasitiformes</taxon>
        <taxon>Ixodida</taxon>
        <taxon>Ixodoidea</taxon>
        <taxon>Ixodidae</taxon>
        <taxon>Ixodinae</taxon>
        <taxon>Ixodes</taxon>
    </lineage>
</organism>
<dbReference type="Proteomes" id="UP000805193">
    <property type="component" value="Unassembled WGS sequence"/>
</dbReference>
<evidence type="ECO:0000313" key="1">
    <source>
        <dbReference type="EMBL" id="KAG0432494.1"/>
    </source>
</evidence>
<name>A0AC60QEF5_IXOPE</name>
<dbReference type="EMBL" id="JABSTQ010009147">
    <property type="protein sequence ID" value="KAG0432494.1"/>
    <property type="molecule type" value="Genomic_DNA"/>
</dbReference>